<dbReference type="PROSITE" id="PS50850">
    <property type="entry name" value="MFS"/>
    <property type="match status" value="1"/>
</dbReference>
<feature type="transmembrane region" description="Helical" evidence="5">
    <location>
        <begin position="249"/>
        <end position="267"/>
    </location>
</feature>
<keyword evidence="8" id="KW-1185">Reference proteome</keyword>
<dbReference type="InterPro" id="IPR011701">
    <property type="entry name" value="MFS"/>
</dbReference>
<accession>A0A1E4SLS5</accession>
<dbReference type="STRING" id="984487.A0A1E4SLS5"/>
<dbReference type="Gene3D" id="1.20.1250.20">
    <property type="entry name" value="MFS general substrate transporter like domains"/>
    <property type="match status" value="2"/>
</dbReference>
<evidence type="ECO:0000256" key="4">
    <source>
        <dbReference type="ARBA" id="ARBA00023136"/>
    </source>
</evidence>
<keyword evidence="4 5" id="KW-0472">Membrane</keyword>
<dbReference type="Pfam" id="PF07690">
    <property type="entry name" value="MFS_1"/>
    <property type="match status" value="1"/>
</dbReference>
<evidence type="ECO:0000256" key="3">
    <source>
        <dbReference type="ARBA" id="ARBA00022989"/>
    </source>
</evidence>
<feature type="transmembrane region" description="Helical" evidence="5">
    <location>
        <begin position="350"/>
        <end position="371"/>
    </location>
</feature>
<feature type="transmembrane region" description="Helical" evidence="5">
    <location>
        <begin position="383"/>
        <end position="404"/>
    </location>
</feature>
<feature type="transmembrane region" description="Helical" evidence="5">
    <location>
        <begin position="455"/>
        <end position="480"/>
    </location>
</feature>
<dbReference type="PANTHER" id="PTHR42718:SF14">
    <property type="entry name" value="AMINOTRIAZOLE RESISTANCE PROTEIN"/>
    <property type="match status" value="1"/>
</dbReference>
<dbReference type="AlphaFoldDB" id="A0A1E4SLS5"/>
<evidence type="ECO:0000256" key="1">
    <source>
        <dbReference type="ARBA" id="ARBA00004141"/>
    </source>
</evidence>
<feature type="transmembrane region" description="Helical" evidence="5">
    <location>
        <begin position="287"/>
        <end position="305"/>
    </location>
</feature>
<dbReference type="InterPro" id="IPR036259">
    <property type="entry name" value="MFS_trans_sf"/>
</dbReference>
<reference evidence="8" key="1">
    <citation type="submission" date="2016-05" db="EMBL/GenBank/DDBJ databases">
        <title>Comparative genomics of biotechnologically important yeasts.</title>
        <authorList>
            <consortium name="DOE Joint Genome Institute"/>
            <person name="Riley R."/>
            <person name="Haridas S."/>
            <person name="Wolfe K.H."/>
            <person name="Lopes M.R."/>
            <person name="Hittinger C.T."/>
            <person name="Goker M."/>
            <person name="Salamov A."/>
            <person name="Wisecaver J."/>
            <person name="Long T.M."/>
            <person name="Aerts A.L."/>
            <person name="Barry K."/>
            <person name="Choi C."/>
            <person name="Clum A."/>
            <person name="Coughlan A.Y."/>
            <person name="Deshpande S."/>
            <person name="Douglass A.P."/>
            <person name="Hanson S.J."/>
            <person name="Klenk H.-P."/>
            <person name="Labutti K."/>
            <person name="Lapidus A."/>
            <person name="Lindquist E."/>
            <person name="Lipzen A."/>
            <person name="Meier-Kolthoff J.P."/>
            <person name="Ohm R.A."/>
            <person name="Otillar R.P."/>
            <person name="Pangilinan J."/>
            <person name="Peng Y."/>
            <person name="Rokas A."/>
            <person name="Rosa C.A."/>
            <person name="Scheuner C."/>
            <person name="Sibirny A.A."/>
            <person name="Slot J.C."/>
            <person name="Stielow J.B."/>
            <person name="Sun H."/>
            <person name="Kurtzman C.P."/>
            <person name="Blackwell M."/>
            <person name="Grigoriev I.V."/>
            <person name="Jeffries T.W."/>
        </authorList>
    </citation>
    <scope>NUCLEOTIDE SEQUENCE [LARGE SCALE GENOMIC DNA]</scope>
    <source>
        <strain evidence="8">NRRL Y-17324</strain>
    </source>
</reference>
<feature type="transmembrane region" description="Helical" evidence="5">
    <location>
        <begin position="220"/>
        <end position="237"/>
    </location>
</feature>
<feature type="transmembrane region" description="Helical" evidence="5">
    <location>
        <begin position="149"/>
        <end position="174"/>
    </location>
</feature>
<feature type="transmembrane region" description="Helical" evidence="5">
    <location>
        <begin position="12"/>
        <end position="39"/>
    </location>
</feature>
<dbReference type="PANTHER" id="PTHR42718">
    <property type="entry name" value="MAJOR FACILITATOR SUPERFAMILY MULTIDRUG TRANSPORTER MFSC"/>
    <property type="match status" value="1"/>
</dbReference>
<comment type="subcellular location">
    <subcellularLocation>
        <location evidence="1">Membrane</location>
        <topology evidence="1">Multi-pass membrane protein</topology>
    </subcellularLocation>
</comment>
<feature type="domain" description="Major facilitator superfamily (MFS) profile" evidence="6">
    <location>
        <begin position="17"/>
        <end position="482"/>
    </location>
</feature>
<feature type="transmembrane region" description="Helical" evidence="5">
    <location>
        <begin position="112"/>
        <end position="137"/>
    </location>
</feature>
<dbReference type="OrthoDB" id="2130629at2759"/>
<gene>
    <name evidence="7" type="ORF">CANTADRAFT_48404</name>
</gene>
<dbReference type="GO" id="GO:0022857">
    <property type="term" value="F:transmembrane transporter activity"/>
    <property type="evidence" value="ECO:0007669"/>
    <property type="project" value="InterPro"/>
</dbReference>
<evidence type="ECO:0000313" key="8">
    <source>
        <dbReference type="Proteomes" id="UP000094285"/>
    </source>
</evidence>
<evidence type="ECO:0000256" key="2">
    <source>
        <dbReference type="ARBA" id="ARBA00022692"/>
    </source>
</evidence>
<feature type="transmembrane region" description="Helical" evidence="5">
    <location>
        <begin position="180"/>
        <end position="200"/>
    </location>
</feature>
<evidence type="ECO:0000313" key="7">
    <source>
        <dbReference type="EMBL" id="ODV80473.1"/>
    </source>
</evidence>
<evidence type="ECO:0000259" key="6">
    <source>
        <dbReference type="PROSITE" id="PS50850"/>
    </source>
</evidence>
<dbReference type="SUPFAM" id="SSF103473">
    <property type="entry name" value="MFS general substrate transporter"/>
    <property type="match status" value="2"/>
</dbReference>
<dbReference type="EMBL" id="KV453910">
    <property type="protein sequence ID" value="ODV80473.1"/>
    <property type="molecule type" value="Genomic_DNA"/>
</dbReference>
<dbReference type="CDD" id="cd17476">
    <property type="entry name" value="MFS_Amf1_MDR_like"/>
    <property type="match status" value="1"/>
</dbReference>
<proteinExistence type="predicted"/>
<organism evidence="7 8">
    <name type="scientific">Suhomyces tanzawaensis NRRL Y-17324</name>
    <dbReference type="NCBI Taxonomy" id="984487"/>
    <lineage>
        <taxon>Eukaryota</taxon>
        <taxon>Fungi</taxon>
        <taxon>Dikarya</taxon>
        <taxon>Ascomycota</taxon>
        <taxon>Saccharomycotina</taxon>
        <taxon>Pichiomycetes</taxon>
        <taxon>Debaryomycetaceae</taxon>
        <taxon>Suhomyces</taxon>
    </lineage>
</organism>
<feature type="transmembrane region" description="Helical" evidence="5">
    <location>
        <begin position="416"/>
        <end position="435"/>
    </location>
</feature>
<feature type="transmembrane region" description="Helical" evidence="5">
    <location>
        <begin position="88"/>
        <end position="106"/>
    </location>
</feature>
<name>A0A1E4SLS5_9ASCO</name>
<dbReference type="RefSeq" id="XP_020065595.1">
    <property type="nucleotide sequence ID" value="XM_020209576.1"/>
</dbReference>
<dbReference type="GeneID" id="30983712"/>
<sequence length="505" mass="55453">MDPRPAHFSTAFHEVILIFITCMAQFLCQGGITMSLSTMELVLDSFAGPGNQVDDTKKVWFMGSFALTVGTFILVSGRLGDLFGLKQIFTIGWFWCTVWSLVTGLSTYLNSVIFFIVCRAFHGIGFALLLPCAMGILGSVYPNGSRKNLAFGLVGASGPTGATIGALMAAVVAQLAWWPWAFWILAIVCFIFGVLLIYYIPPNLNANKYTWKQAWDQLDVLGTCTGVCGLILLNFVWNQGPVVGWKNPYIIVLLVLAVVLIVGFFYLERTVASPLLPASIFNVKIGLVLLCMGLGWGSFGVWQYYYWNLVMNLRHYTPIEGGLSYIPFLVLGVIASMIVSVIISRTKPSYIICFSSVCFMCGCIVLSVTPVVQSYYRMTMGQMFILCWAMDMSFPAAAIILSNYLPYHHQGMAGSLVSTVVNYSVSLFLGIATTVELEVRSTQPDPTSIDSILKTYRAALYFGIGVAGLGVLFSLIFIYLQHDDTVGTIEEDEKLETSGPSIDSL</sequence>
<evidence type="ECO:0000256" key="5">
    <source>
        <dbReference type="SAM" id="Phobius"/>
    </source>
</evidence>
<dbReference type="InterPro" id="IPR020846">
    <property type="entry name" value="MFS_dom"/>
</dbReference>
<protein>
    <submittedName>
        <fullName evidence="7">Major facilitator superfamily MFS-1</fullName>
    </submittedName>
</protein>
<feature type="transmembrane region" description="Helical" evidence="5">
    <location>
        <begin position="325"/>
        <end position="343"/>
    </location>
</feature>
<feature type="transmembrane region" description="Helical" evidence="5">
    <location>
        <begin position="59"/>
        <end position="76"/>
    </location>
</feature>
<keyword evidence="3 5" id="KW-1133">Transmembrane helix</keyword>
<dbReference type="Proteomes" id="UP000094285">
    <property type="component" value="Unassembled WGS sequence"/>
</dbReference>
<dbReference type="GO" id="GO:0016020">
    <property type="term" value="C:membrane"/>
    <property type="evidence" value="ECO:0007669"/>
    <property type="project" value="UniProtKB-SubCell"/>
</dbReference>
<keyword evidence="2 5" id="KW-0812">Transmembrane</keyword>